<dbReference type="Gene3D" id="3.30.70.100">
    <property type="match status" value="1"/>
</dbReference>
<reference evidence="5" key="3">
    <citation type="submission" date="2017-10" db="EMBL/GenBank/DDBJ databases">
        <authorList>
            <person name="Frank J."/>
        </authorList>
    </citation>
    <scope>NUCLEOTIDE SEQUENCE [LARGE SCALE GENOMIC DNA]</scope>
</reference>
<accession>Q1PYB6</accession>
<evidence type="ECO:0000313" key="3">
    <source>
        <dbReference type="EMBL" id="QII10571.1"/>
    </source>
</evidence>
<reference evidence="2" key="2">
    <citation type="submission" date="2006-01" db="EMBL/GenBank/DDBJ databases">
        <authorList>
            <person name="Genoscope"/>
        </authorList>
    </citation>
    <scope>NUCLEOTIDE SEQUENCE</scope>
</reference>
<sequence length="110" mass="13011">MILLSIRMNVLSEKRLELSQTIASLSGFIRMEKGCESCDFYQSIEDENRLFLLEEWDTRKNLMAHLKSERFKVIRGAMCLLREPYEMMFHAVFHPKGMEEIYPKIGRSCD</sequence>
<dbReference type="PROSITE" id="PS51725">
    <property type="entry name" value="ABM"/>
    <property type="match status" value="1"/>
</dbReference>
<reference evidence="2" key="1">
    <citation type="journal article" date="2006" name="Nature">
        <title>Deciphering the evolution and metabolism of an anammox bacterium from a community genome.</title>
        <authorList>
            <person name="Strous M."/>
            <person name="Pelletier E."/>
            <person name="Mangenot S."/>
            <person name="Rattei T."/>
            <person name="Lehner A."/>
            <person name="Taylor M.W."/>
            <person name="Horn M."/>
            <person name="Daims H."/>
            <person name="Bartol-Mavel D."/>
            <person name="Wincker P."/>
            <person name="Barbe V."/>
            <person name="Fonknechten N."/>
            <person name="Vallenet D."/>
            <person name="Segurens B."/>
            <person name="Schenowitz-Truong C."/>
            <person name="Medigue C."/>
            <person name="Collingro A."/>
            <person name="Snel B."/>
            <person name="Dutilh B.E."/>
            <person name="OpDenCamp H.J.M."/>
            <person name="vanDerDrift C."/>
            <person name="Cirpus I."/>
            <person name="vanDePas-Schoonen K.T."/>
            <person name="Harhangi H.R."/>
            <person name="vanNiftrik L."/>
            <person name="Schmid M."/>
            <person name="Keltjens J."/>
            <person name="vanDeVossenberg J."/>
            <person name="Kartal B."/>
            <person name="Meier H."/>
            <person name="Frishman D."/>
            <person name="Huynen M.A."/>
            <person name="Mewes H."/>
            <person name="Weissenbach J."/>
            <person name="Jetten M.S.M."/>
            <person name="Wagner M."/>
            <person name="LePaslier D."/>
        </authorList>
    </citation>
    <scope>NUCLEOTIDE SEQUENCE</scope>
</reference>
<dbReference type="EMBL" id="CT573072">
    <property type="protein sequence ID" value="CAJ72075.1"/>
    <property type="molecule type" value="Genomic_DNA"/>
</dbReference>
<dbReference type="InterPro" id="IPR007138">
    <property type="entry name" value="ABM_dom"/>
</dbReference>
<gene>
    <name evidence="3" type="ORF">KsCSTR_11920</name>
    <name evidence="4" type="ORF">KSMBR1_1227</name>
    <name evidence="2" type="ORF">kustd1330</name>
</gene>
<dbReference type="EMBL" id="CP049055">
    <property type="protein sequence ID" value="QII10571.1"/>
    <property type="molecule type" value="Genomic_DNA"/>
</dbReference>
<evidence type="ECO:0000313" key="5">
    <source>
        <dbReference type="Proteomes" id="UP000221734"/>
    </source>
</evidence>
<dbReference type="KEGG" id="kst:KSMBR1_1227"/>
<reference evidence="4" key="4">
    <citation type="submission" date="2017-10" db="EMBL/GenBank/DDBJ databases">
        <authorList>
            <person name="Banno H."/>
            <person name="Chua N.-H."/>
        </authorList>
    </citation>
    <scope>NUCLEOTIDE SEQUENCE [LARGE SCALE GENOMIC DNA]</scope>
    <source>
        <strain evidence="4">Kuenenia_mbr1_ru-nijmegen</strain>
    </source>
</reference>
<organism evidence="2">
    <name type="scientific">Kuenenia stuttgartiensis</name>
    <dbReference type="NCBI Taxonomy" id="174633"/>
    <lineage>
        <taxon>Bacteria</taxon>
        <taxon>Pseudomonadati</taxon>
        <taxon>Planctomycetota</taxon>
        <taxon>Candidatus Brocadiia</taxon>
        <taxon>Candidatus Brocadiales</taxon>
        <taxon>Candidatus Brocadiaceae</taxon>
        <taxon>Candidatus Kuenenia</taxon>
    </lineage>
</organism>
<evidence type="ECO:0000313" key="4">
    <source>
        <dbReference type="EMBL" id="SOH03729.1"/>
    </source>
</evidence>
<proteinExistence type="predicted"/>
<evidence type="ECO:0000259" key="1">
    <source>
        <dbReference type="PROSITE" id="PS51725"/>
    </source>
</evidence>
<dbReference type="GO" id="GO:0004497">
    <property type="term" value="F:monooxygenase activity"/>
    <property type="evidence" value="ECO:0007669"/>
    <property type="project" value="UniProtKB-KW"/>
</dbReference>
<keyword evidence="5" id="KW-1185">Reference proteome</keyword>
<dbReference type="Proteomes" id="UP000221734">
    <property type="component" value="Chromosome Kuenenia_stuttgartiensis_MBR1"/>
</dbReference>
<dbReference type="EMBL" id="LT934425">
    <property type="protein sequence ID" value="SOH03729.1"/>
    <property type="molecule type" value="Genomic_DNA"/>
</dbReference>
<protein>
    <submittedName>
        <fullName evidence="4">Antibiotic biosynthesis monooxygenase</fullName>
    </submittedName>
</protein>
<keyword evidence="4" id="KW-0560">Oxidoreductase</keyword>
<keyword evidence="4" id="KW-0503">Monooxygenase</keyword>
<dbReference type="Pfam" id="PF03992">
    <property type="entry name" value="ABM"/>
    <property type="match status" value="1"/>
</dbReference>
<dbReference type="Proteomes" id="UP000501926">
    <property type="component" value="Chromosome"/>
</dbReference>
<feature type="domain" description="ABM" evidence="1">
    <location>
        <begin position="2"/>
        <end position="93"/>
    </location>
</feature>
<reference evidence="3 6" key="5">
    <citation type="submission" date="2020-02" db="EMBL/GenBank/DDBJ databases">
        <title>Newly sequenced genome of strain CSTR1 showed variability in Candidatus Kuenenia stuttgartiensis genomes.</title>
        <authorList>
            <person name="Ding C."/>
            <person name="Adrian L."/>
        </authorList>
    </citation>
    <scope>NUCLEOTIDE SEQUENCE [LARGE SCALE GENOMIC DNA]</scope>
    <source>
        <strain evidence="3 6">CSTR1</strain>
    </source>
</reference>
<dbReference type="RefSeq" id="WP_099324508.1">
    <property type="nucleotide sequence ID" value="NZ_CP049055.1"/>
</dbReference>
<name>Q1PYB6_KUEST</name>
<evidence type="ECO:0000313" key="2">
    <source>
        <dbReference type="EMBL" id="CAJ72075.1"/>
    </source>
</evidence>
<dbReference type="SUPFAM" id="SSF54909">
    <property type="entry name" value="Dimeric alpha+beta barrel"/>
    <property type="match status" value="1"/>
</dbReference>
<dbReference type="InterPro" id="IPR011008">
    <property type="entry name" value="Dimeric_a/b-barrel"/>
</dbReference>
<dbReference type="AlphaFoldDB" id="Q1PYB6"/>
<evidence type="ECO:0000313" key="6">
    <source>
        <dbReference type="Proteomes" id="UP000501926"/>
    </source>
</evidence>